<protein>
    <submittedName>
        <fullName evidence="1">Uncharacterized protein</fullName>
    </submittedName>
</protein>
<evidence type="ECO:0000313" key="2">
    <source>
        <dbReference type="Proteomes" id="UP000597762"/>
    </source>
</evidence>
<name>A0A812CYX4_ACAPH</name>
<dbReference type="Proteomes" id="UP000597762">
    <property type="component" value="Unassembled WGS sequence"/>
</dbReference>
<accession>A0A812CYX4</accession>
<dbReference type="EMBL" id="CAHIKZ030002246">
    <property type="protein sequence ID" value="CAE1283692.1"/>
    <property type="molecule type" value="Genomic_DNA"/>
</dbReference>
<gene>
    <name evidence="1" type="ORF">SPHA_44196</name>
</gene>
<sequence>MILLFFFVFPQFRFISYDSPLLPDFPQFRISYDSHSSSRLPPIRNFISYDSHSSSPQFRIYVILSSSNSPIMIFLFSSLLPPIPISFRMILSSSPTSPIQISFDSHSSYDFPNSKFRMILLFFPDFPQFRFIIDSLSSSPQITSPNSEFRMILLFSPNSTSPNSEFRMILLSLPDFPNWEFRMILLFFPDFPNSEFRLILLFFSPTSPNSEFRMILTLLSTSPNSEFMILTLLPRLPPIRGFHSDSPLLPRLPPIRNFISYDSLSLPPIQISISYDSPLSSPNLLCLLFFPDFPNFVTFSPLLTRLPQFKFRMILLFTRLPQFRFRMIPLLLFPNSFRMILTLLSLPQFRFRMILLFFPDLPPIRRFRMILTLLTISTSPNSEFRISSDSPLLYVPQFGISYDSLSLFPIRLFSLNFPQLGISYDSHSSSPTSPIQISYILLFSPDFPQFGISYDSNSSSRLQFRFRMILTLLPRLPPNSLFRMILSSSPTFPNWEFLSDSPLLPRLPQFGISLCLSLLLPTSPIRNFV</sequence>
<dbReference type="AlphaFoldDB" id="A0A812CYX4"/>
<evidence type="ECO:0000313" key="1">
    <source>
        <dbReference type="EMBL" id="CAE1283692.1"/>
    </source>
</evidence>
<proteinExistence type="predicted"/>
<comment type="caution">
    <text evidence="1">The sequence shown here is derived from an EMBL/GenBank/DDBJ whole genome shotgun (WGS) entry which is preliminary data.</text>
</comment>
<organism evidence="1 2">
    <name type="scientific">Acanthosepion pharaonis</name>
    <name type="common">Pharaoh cuttlefish</name>
    <name type="synonym">Sepia pharaonis</name>
    <dbReference type="NCBI Taxonomy" id="158019"/>
    <lineage>
        <taxon>Eukaryota</taxon>
        <taxon>Metazoa</taxon>
        <taxon>Spiralia</taxon>
        <taxon>Lophotrochozoa</taxon>
        <taxon>Mollusca</taxon>
        <taxon>Cephalopoda</taxon>
        <taxon>Coleoidea</taxon>
        <taxon>Decapodiformes</taxon>
        <taxon>Sepiida</taxon>
        <taxon>Sepiina</taxon>
        <taxon>Sepiidae</taxon>
        <taxon>Acanthosepion</taxon>
    </lineage>
</organism>
<keyword evidence="2" id="KW-1185">Reference proteome</keyword>
<reference evidence="1" key="1">
    <citation type="submission" date="2021-01" db="EMBL/GenBank/DDBJ databases">
        <authorList>
            <person name="Li R."/>
            <person name="Bekaert M."/>
        </authorList>
    </citation>
    <scope>NUCLEOTIDE SEQUENCE</scope>
    <source>
        <strain evidence="1">Farmed</strain>
    </source>
</reference>